<dbReference type="Pfam" id="PF13822">
    <property type="entry name" value="ACC_epsilon"/>
    <property type="match status" value="1"/>
</dbReference>
<keyword evidence="2" id="KW-1185">Reference proteome</keyword>
<accession>A0ABY6Q0P1</accession>
<dbReference type="Proteomes" id="UP001164963">
    <property type="component" value="Chromosome"/>
</dbReference>
<proteinExistence type="predicted"/>
<dbReference type="RefSeq" id="WP_265546742.1">
    <property type="nucleotide sequence ID" value="NZ_CP098740.1"/>
</dbReference>
<protein>
    <submittedName>
        <fullName evidence="1">Acyl-CoA carboxylase subunit epsilon</fullName>
    </submittedName>
</protein>
<dbReference type="InterPro" id="IPR032716">
    <property type="entry name" value="ACC_epsilon"/>
</dbReference>
<reference evidence="1" key="1">
    <citation type="journal article" date="2022" name="Front. Microbiol.">
        <title>Mirubactin C rescues the lethal effect of cell wall biosynthesis mutations in Bacillus subtilis.</title>
        <authorList>
            <person name="Kepplinger B."/>
            <person name="Wen X."/>
            <person name="Tyler A.R."/>
            <person name="Kim B.Y."/>
            <person name="Brown J."/>
            <person name="Banks P."/>
            <person name="Dashti Y."/>
            <person name="Mackenzie E.S."/>
            <person name="Wills C."/>
            <person name="Kawai Y."/>
            <person name="Waldron K.J."/>
            <person name="Allenby N.E.E."/>
            <person name="Wu L.J."/>
            <person name="Hall M.J."/>
            <person name="Errington J."/>
        </authorList>
    </citation>
    <scope>NUCLEOTIDE SEQUENCE</scope>
    <source>
        <strain evidence="1">MDA8-470</strain>
    </source>
</reference>
<dbReference type="EMBL" id="CP098740">
    <property type="protein sequence ID" value="UZK58185.1"/>
    <property type="molecule type" value="Genomic_DNA"/>
</dbReference>
<evidence type="ECO:0000313" key="1">
    <source>
        <dbReference type="EMBL" id="UZK58185.1"/>
    </source>
</evidence>
<name>A0ABY6Q0P1_9ACTN</name>
<evidence type="ECO:0000313" key="2">
    <source>
        <dbReference type="Proteomes" id="UP001164963"/>
    </source>
</evidence>
<gene>
    <name evidence="1" type="ORF">NEH16_32540</name>
</gene>
<sequence>MGGPGPAVSALRIERGRATEEELAALTVVLLALRAGGGGQRDEAPAGRVPGWSPAPVYRAPRSWR</sequence>
<organism evidence="1 2">
    <name type="scientific">Streptomyces drozdowiczii</name>
    <dbReference type="NCBI Taxonomy" id="202862"/>
    <lineage>
        <taxon>Bacteria</taxon>
        <taxon>Bacillati</taxon>
        <taxon>Actinomycetota</taxon>
        <taxon>Actinomycetes</taxon>
        <taxon>Kitasatosporales</taxon>
        <taxon>Streptomycetaceae</taxon>
        <taxon>Streptomyces</taxon>
    </lineage>
</organism>